<protein>
    <submittedName>
        <fullName evidence="1">Uncharacterized protein</fullName>
    </submittedName>
</protein>
<keyword evidence="2" id="KW-1185">Reference proteome</keyword>
<name>A0A3T1D6W6_9BACL</name>
<reference evidence="1 2" key="1">
    <citation type="submission" date="2019-01" db="EMBL/GenBank/DDBJ databases">
        <title>Complete genome sequence of Cohnella hallensis HS21 isolated from Korean fir (Abies koreana) rhizospheric soil.</title>
        <authorList>
            <person name="Jiang L."/>
            <person name="Kang S.W."/>
            <person name="Kim S."/>
            <person name="Jung J."/>
            <person name="Kim C.Y."/>
            <person name="Kim D.H."/>
            <person name="Kim S.W."/>
            <person name="Lee J."/>
        </authorList>
    </citation>
    <scope>NUCLEOTIDE SEQUENCE [LARGE SCALE GENOMIC DNA]</scope>
    <source>
        <strain evidence="1 2">HS21</strain>
    </source>
</reference>
<sequence>MRMNSINTRILIGMIFFVCVVAGAVAFQSTFAKSAINQSPTNPPNYPENEIGQTYGSAEEATPVEMLPDLIHVGSVNGLAGYVLKKDYLGELGRDVQLYDADGKTIIGSFHIGAKNMDYPKNKNGQTYGSVANATSPETEPELINAIGLDGTQGYVLKKDIDGEQPKSPEEAIAIQNSRSPGGRDIPLYDVDGETVIGVFHVGGK</sequence>
<evidence type="ECO:0000313" key="2">
    <source>
        <dbReference type="Proteomes" id="UP000289856"/>
    </source>
</evidence>
<dbReference type="AlphaFoldDB" id="A0A3T1D6W6"/>
<dbReference type="KEGG" id="cohn:KCTCHS21_32250"/>
<dbReference type="EMBL" id="AP019400">
    <property type="protein sequence ID" value="BBI33826.1"/>
    <property type="molecule type" value="Genomic_DNA"/>
</dbReference>
<gene>
    <name evidence="1" type="ORF">KCTCHS21_32250</name>
</gene>
<proteinExistence type="predicted"/>
<dbReference type="Proteomes" id="UP000289856">
    <property type="component" value="Chromosome"/>
</dbReference>
<evidence type="ECO:0000313" key="1">
    <source>
        <dbReference type="EMBL" id="BBI33826.1"/>
    </source>
</evidence>
<organism evidence="1 2">
    <name type="scientific">Cohnella abietis</name>
    <dbReference type="NCBI Taxonomy" id="2507935"/>
    <lineage>
        <taxon>Bacteria</taxon>
        <taxon>Bacillati</taxon>
        <taxon>Bacillota</taxon>
        <taxon>Bacilli</taxon>
        <taxon>Bacillales</taxon>
        <taxon>Paenibacillaceae</taxon>
        <taxon>Cohnella</taxon>
    </lineage>
</organism>
<accession>A0A3T1D6W6</accession>